<dbReference type="SUPFAM" id="SSF56059">
    <property type="entry name" value="Glutathione synthetase ATP-binding domain-like"/>
    <property type="match status" value="1"/>
</dbReference>
<sequence length="410" mass="46991">MSNKILFIETNTTGTGSEAMKIAKEKGYEVHFWTSDFDQYKTMEDNHPQKLADESLVIDTYDVDKMKEFIKKNHLNYSGILAFDDYHLIPAAVLAEHLHLPGHQIPSLEKVRNKRKMRDHIRKNKFKQISQPKYSVVSSMEDIEKMSLKYPCVIKPVDDSGSNGVTICKSEEQLRNSLRKEMKREINERGYQLEKEWLIEELIVGKEFSAEMIFSNSKWNLISITEKETYGSHSVECGHVTGSLNIPVNNLQDKLANLLHLFELDFGSAHIEFFIDENDVYLVEINPRLAGDCIPELVEISTGVNMIEHVVNQSIAIDIGIQNKKRKYASIQFALPLTSGKYVAVKEKRRIKNMAGFIRMSINKLPYHSTNIRSSYNRLGYIITKGDSKEEAQKKAKEAINLLEWSVVNG</sequence>
<keyword evidence="2 4" id="KW-0547">Nucleotide-binding</keyword>
<keyword evidence="7" id="KW-1185">Reference proteome</keyword>
<dbReference type="InterPro" id="IPR013815">
    <property type="entry name" value="ATP_grasp_subdomain_1"/>
</dbReference>
<comment type="caution">
    <text evidence="6">The sequence shown here is derived from an EMBL/GenBank/DDBJ whole genome shotgun (WGS) entry which is preliminary data.</text>
</comment>
<evidence type="ECO:0000256" key="2">
    <source>
        <dbReference type="ARBA" id="ARBA00022741"/>
    </source>
</evidence>
<dbReference type="Gene3D" id="3.30.1490.20">
    <property type="entry name" value="ATP-grasp fold, A domain"/>
    <property type="match status" value="1"/>
</dbReference>
<dbReference type="InterPro" id="IPR011761">
    <property type="entry name" value="ATP-grasp"/>
</dbReference>
<gene>
    <name evidence="6" type="ORF">Q5Y73_12100</name>
</gene>
<evidence type="ECO:0000259" key="5">
    <source>
        <dbReference type="PROSITE" id="PS50975"/>
    </source>
</evidence>
<evidence type="ECO:0000313" key="7">
    <source>
        <dbReference type="Proteomes" id="UP001231941"/>
    </source>
</evidence>
<accession>A0ABT9IZR6</accession>
<evidence type="ECO:0000256" key="1">
    <source>
        <dbReference type="ARBA" id="ARBA00022598"/>
    </source>
</evidence>
<keyword evidence="3 4" id="KW-0067">ATP-binding</keyword>
<reference evidence="6 7" key="1">
    <citation type="submission" date="2023-08" db="EMBL/GenBank/DDBJ databases">
        <authorList>
            <person name="Park J.-S."/>
        </authorList>
    </citation>
    <scope>NUCLEOTIDE SEQUENCE [LARGE SCALE GENOMIC DNA]</scope>
    <source>
        <strain evidence="6 7">2205SS18-9</strain>
    </source>
</reference>
<proteinExistence type="predicted"/>
<protein>
    <submittedName>
        <fullName evidence="6">ATP-grasp domain-containing protein</fullName>
    </submittedName>
</protein>
<dbReference type="Proteomes" id="UP001231941">
    <property type="component" value="Unassembled WGS sequence"/>
</dbReference>
<dbReference type="EMBL" id="JAVAMP010000004">
    <property type="protein sequence ID" value="MDP5274852.1"/>
    <property type="molecule type" value="Genomic_DNA"/>
</dbReference>
<dbReference type="PROSITE" id="PS50975">
    <property type="entry name" value="ATP_GRASP"/>
    <property type="match status" value="1"/>
</dbReference>
<evidence type="ECO:0000256" key="3">
    <source>
        <dbReference type="ARBA" id="ARBA00022840"/>
    </source>
</evidence>
<organism evidence="6 7">
    <name type="scientific">Chengkuizengella axinellae</name>
    <dbReference type="NCBI Taxonomy" id="3064388"/>
    <lineage>
        <taxon>Bacteria</taxon>
        <taxon>Bacillati</taxon>
        <taxon>Bacillota</taxon>
        <taxon>Bacilli</taxon>
        <taxon>Bacillales</taxon>
        <taxon>Paenibacillaceae</taxon>
        <taxon>Chengkuizengella</taxon>
    </lineage>
</organism>
<keyword evidence="1" id="KW-0436">Ligase</keyword>
<dbReference type="RefSeq" id="WP_305992154.1">
    <property type="nucleotide sequence ID" value="NZ_JAVAMP010000004.1"/>
</dbReference>
<evidence type="ECO:0000256" key="4">
    <source>
        <dbReference type="PROSITE-ProRule" id="PRU00409"/>
    </source>
</evidence>
<name>A0ABT9IZR6_9BACL</name>
<dbReference type="PANTHER" id="PTHR43585:SF2">
    <property type="entry name" value="ATP-GRASP ENZYME FSQD"/>
    <property type="match status" value="1"/>
</dbReference>
<dbReference type="PANTHER" id="PTHR43585">
    <property type="entry name" value="FUMIPYRROLE BIOSYNTHESIS PROTEIN C"/>
    <property type="match status" value="1"/>
</dbReference>
<dbReference type="InterPro" id="IPR052032">
    <property type="entry name" value="ATP-dep_AA_Ligase"/>
</dbReference>
<dbReference type="InterPro" id="IPR040570">
    <property type="entry name" value="LAL_C2"/>
</dbReference>
<dbReference type="Gene3D" id="3.30.470.20">
    <property type="entry name" value="ATP-grasp fold, B domain"/>
    <property type="match status" value="1"/>
</dbReference>
<dbReference type="Pfam" id="PF18603">
    <property type="entry name" value="LAL_C2"/>
    <property type="match status" value="1"/>
</dbReference>
<dbReference type="Gene3D" id="3.40.50.20">
    <property type="match status" value="1"/>
</dbReference>
<feature type="domain" description="ATP-grasp" evidence="5">
    <location>
        <begin position="121"/>
        <end position="315"/>
    </location>
</feature>
<dbReference type="Pfam" id="PF13535">
    <property type="entry name" value="ATP-grasp_4"/>
    <property type="match status" value="1"/>
</dbReference>
<evidence type="ECO:0000313" key="6">
    <source>
        <dbReference type="EMBL" id="MDP5274852.1"/>
    </source>
</evidence>